<gene>
    <name evidence="3" type="ORF">D7Y07_07775</name>
</gene>
<keyword evidence="3" id="KW-0808">Transferase</keyword>
<reference evidence="3 4" key="1">
    <citation type="submission" date="2018-09" db="EMBL/GenBank/DDBJ databases">
        <title>Murine metabolic-syndrome-specific gut microbial biobank.</title>
        <authorList>
            <person name="Liu C."/>
        </authorList>
    </citation>
    <scope>NUCLEOTIDE SEQUENCE [LARGE SCALE GENOMIC DNA]</scope>
    <source>
        <strain evidence="3 4">0.1X-D8-26</strain>
    </source>
</reference>
<dbReference type="PANTHER" id="PTHR45947">
    <property type="entry name" value="SULFOQUINOVOSYL TRANSFERASE SQD2"/>
    <property type="match status" value="1"/>
</dbReference>
<dbReference type="Gene3D" id="3.40.50.2000">
    <property type="entry name" value="Glycogen Phosphorylase B"/>
    <property type="match status" value="2"/>
</dbReference>
<proteinExistence type="predicted"/>
<feature type="domain" description="Glycosyl transferase family 1" evidence="1">
    <location>
        <begin position="206"/>
        <end position="361"/>
    </location>
</feature>
<evidence type="ECO:0000259" key="1">
    <source>
        <dbReference type="Pfam" id="PF00534"/>
    </source>
</evidence>
<dbReference type="Pfam" id="PF13439">
    <property type="entry name" value="Glyco_transf_4"/>
    <property type="match status" value="1"/>
</dbReference>
<evidence type="ECO:0000313" key="3">
    <source>
        <dbReference type="EMBL" id="RLT80492.1"/>
    </source>
</evidence>
<protein>
    <submittedName>
        <fullName evidence="3">Glycosyltransferase</fullName>
    </submittedName>
</protein>
<dbReference type="AlphaFoldDB" id="A0A3L7Z2X3"/>
<dbReference type="PANTHER" id="PTHR45947:SF3">
    <property type="entry name" value="SULFOQUINOVOSYL TRANSFERASE SQD2"/>
    <property type="match status" value="1"/>
</dbReference>
<accession>A0A3L7Z2X3</accession>
<dbReference type="InterPro" id="IPR050194">
    <property type="entry name" value="Glycosyltransferase_grp1"/>
</dbReference>
<name>A0A3L7Z2X3_9BACE</name>
<dbReference type="Pfam" id="PF00534">
    <property type="entry name" value="Glycos_transf_1"/>
    <property type="match status" value="1"/>
</dbReference>
<comment type="caution">
    <text evidence="3">The sequence shown here is derived from an EMBL/GenBank/DDBJ whole genome shotgun (WGS) entry which is preliminary data.</text>
</comment>
<evidence type="ECO:0000259" key="2">
    <source>
        <dbReference type="Pfam" id="PF13439"/>
    </source>
</evidence>
<dbReference type="SUPFAM" id="SSF53756">
    <property type="entry name" value="UDP-Glycosyltransferase/glycogen phosphorylase"/>
    <property type="match status" value="1"/>
</dbReference>
<dbReference type="RefSeq" id="WP_121765826.1">
    <property type="nucleotide sequence ID" value="NZ_CAMRUR010000017.1"/>
</dbReference>
<dbReference type="Proteomes" id="UP000267159">
    <property type="component" value="Unassembled WGS sequence"/>
</dbReference>
<organism evidence="3 4">
    <name type="scientific">Bacteroides acidifaciens</name>
    <dbReference type="NCBI Taxonomy" id="85831"/>
    <lineage>
        <taxon>Bacteria</taxon>
        <taxon>Pseudomonadati</taxon>
        <taxon>Bacteroidota</taxon>
        <taxon>Bacteroidia</taxon>
        <taxon>Bacteroidales</taxon>
        <taxon>Bacteroidaceae</taxon>
        <taxon>Bacteroides</taxon>
    </lineage>
</organism>
<dbReference type="GO" id="GO:0016757">
    <property type="term" value="F:glycosyltransferase activity"/>
    <property type="evidence" value="ECO:0007669"/>
    <property type="project" value="InterPro"/>
</dbReference>
<dbReference type="CDD" id="cd03801">
    <property type="entry name" value="GT4_PimA-like"/>
    <property type="match status" value="1"/>
</dbReference>
<dbReference type="InterPro" id="IPR001296">
    <property type="entry name" value="Glyco_trans_1"/>
</dbReference>
<evidence type="ECO:0000313" key="4">
    <source>
        <dbReference type="Proteomes" id="UP000267159"/>
    </source>
</evidence>
<sequence length="390" mass="45340">MQKPIYLVITELFPTSDSFRGPYVYDQVRAIEKDGRYKVVVLRPTSWLHKEKNYEYNGVKVYRFTHYDLPSDMWPGSNTWLSLRAMDKCLKYLGIAYNDIAVVHAHVSNNARFANHVKCQNAECLTVLQHHGYDVLGLSLGRFSTKEWHRKRALRYGVRECNKIDLHVGVSKEILRYLENNEGIKLNGKYVLYNGVDTDKFFKKSSRLSSKNKTFTIGCVANFWELKDQITLIKAVEILVESDCINIKVKFVGTGYTREDCEQYIQEKGLEQYFEFNNEVDHTQLNAYYNTLDLFVLPSYWDSFGCVYVEAYACGVPFMTAKGTGITELISETDFEKWVIEPHDYIALARNIKNYMNKHEKQILNSAIDIDTLVRNYLDFINIDKNTVAE</sequence>
<dbReference type="EMBL" id="RAZM01000018">
    <property type="protein sequence ID" value="RLT80492.1"/>
    <property type="molecule type" value="Genomic_DNA"/>
</dbReference>
<dbReference type="InterPro" id="IPR028098">
    <property type="entry name" value="Glyco_trans_4-like_N"/>
</dbReference>
<feature type="domain" description="Glycosyltransferase subfamily 4-like N-terminal" evidence="2">
    <location>
        <begin position="23"/>
        <end position="200"/>
    </location>
</feature>